<dbReference type="EMBL" id="MRZV01002312">
    <property type="protein sequence ID" value="PIK34029.1"/>
    <property type="molecule type" value="Genomic_DNA"/>
</dbReference>
<accession>A0A2G8JE93</accession>
<organism evidence="2 3">
    <name type="scientific">Stichopus japonicus</name>
    <name type="common">Sea cucumber</name>
    <dbReference type="NCBI Taxonomy" id="307972"/>
    <lineage>
        <taxon>Eukaryota</taxon>
        <taxon>Metazoa</taxon>
        <taxon>Echinodermata</taxon>
        <taxon>Eleutherozoa</taxon>
        <taxon>Echinozoa</taxon>
        <taxon>Holothuroidea</taxon>
        <taxon>Aspidochirotacea</taxon>
        <taxon>Aspidochirotida</taxon>
        <taxon>Stichopodidae</taxon>
        <taxon>Apostichopus</taxon>
    </lineage>
</organism>
<evidence type="ECO:0000256" key="1">
    <source>
        <dbReference type="SAM" id="MobiDB-lite"/>
    </source>
</evidence>
<evidence type="ECO:0000313" key="3">
    <source>
        <dbReference type="Proteomes" id="UP000230750"/>
    </source>
</evidence>
<keyword evidence="3" id="KW-1185">Reference proteome</keyword>
<proteinExistence type="predicted"/>
<dbReference type="AlphaFoldDB" id="A0A2G8JE93"/>
<name>A0A2G8JE93_STIJA</name>
<feature type="compositionally biased region" description="Basic residues" evidence="1">
    <location>
        <begin position="66"/>
        <end position="78"/>
    </location>
</feature>
<feature type="region of interest" description="Disordered" evidence="1">
    <location>
        <begin position="38"/>
        <end position="113"/>
    </location>
</feature>
<feature type="compositionally biased region" description="Polar residues" evidence="1">
    <location>
        <begin position="38"/>
        <end position="47"/>
    </location>
</feature>
<comment type="caution">
    <text evidence="2">The sequence shown here is derived from an EMBL/GenBank/DDBJ whole genome shotgun (WGS) entry which is preliminary data.</text>
</comment>
<protein>
    <submittedName>
        <fullName evidence="2">Uncharacterized protein</fullName>
    </submittedName>
</protein>
<feature type="compositionally biased region" description="Low complexity" evidence="1">
    <location>
        <begin position="87"/>
        <end position="102"/>
    </location>
</feature>
<gene>
    <name evidence="2" type="ORF">BSL78_29150</name>
</gene>
<sequence>MEAGTLAERTSILIISVNTGWNLKWLFLVTEHPITLSPTDDYSNLQDSTDDSKVSETMTRGNSSKASKRRFLFFRRKSKDGGGGKGSSRSSSFDESSVSSRSPEPQLRRAKTLDIPDSDVSGSIASGEYLTGGLYYSTVHIKSAVASCIVMPLSFSIVFYRET</sequence>
<dbReference type="Proteomes" id="UP000230750">
    <property type="component" value="Unassembled WGS sequence"/>
</dbReference>
<reference evidence="2 3" key="1">
    <citation type="journal article" date="2017" name="PLoS Biol.">
        <title>The sea cucumber genome provides insights into morphological evolution and visceral regeneration.</title>
        <authorList>
            <person name="Zhang X."/>
            <person name="Sun L."/>
            <person name="Yuan J."/>
            <person name="Sun Y."/>
            <person name="Gao Y."/>
            <person name="Zhang L."/>
            <person name="Li S."/>
            <person name="Dai H."/>
            <person name="Hamel J.F."/>
            <person name="Liu C."/>
            <person name="Yu Y."/>
            <person name="Liu S."/>
            <person name="Lin W."/>
            <person name="Guo K."/>
            <person name="Jin S."/>
            <person name="Xu P."/>
            <person name="Storey K.B."/>
            <person name="Huan P."/>
            <person name="Zhang T."/>
            <person name="Zhou Y."/>
            <person name="Zhang J."/>
            <person name="Lin C."/>
            <person name="Li X."/>
            <person name="Xing L."/>
            <person name="Huo D."/>
            <person name="Sun M."/>
            <person name="Wang L."/>
            <person name="Mercier A."/>
            <person name="Li F."/>
            <person name="Yang H."/>
            <person name="Xiang J."/>
        </authorList>
    </citation>
    <scope>NUCLEOTIDE SEQUENCE [LARGE SCALE GENOMIC DNA]</scope>
    <source>
        <strain evidence="2">Shaxun</strain>
        <tissue evidence="2">Muscle</tissue>
    </source>
</reference>
<evidence type="ECO:0000313" key="2">
    <source>
        <dbReference type="EMBL" id="PIK34029.1"/>
    </source>
</evidence>